<keyword evidence="5" id="KW-1185">Reference proteome</keyword>
<dbReference type="GO" id="GO:0016747">
    <property type="term" value="F:acyltransferase activity, transferring groups other than amino-acyl groups"/>
    <property type="evidence" value="ECO:0007669"/>
    <property type="project" value="InterPro"/>
</dbReference>
<dbReference type="RefSeq" id="WP_284232985.1">
    <property type="nucleotide sequence ID" value="NZ_BSUL01000001.1"/>
</dbReference>
<feature type="domain" description="N-acetyltransferase" evidence="3">
    <location>
        <begin position="1"/>
        <end position="153"/>
    </location>
</feature>
<name>A0AA37UMT0_9MICO</name>
<keyword evidence="2" id="KW-0012">Acyltransferase</keyword>
<protein>
    <submittedName>
        <fullName evidence="4">N-acetyltransferase</fullName>
    </submittedName>
</protein>
<dbReference type="EMBL" id="BSUL01000001">
    <property type="protein sequence ID" value="GMA29150.1"/>
    <property type="molecule type" value="Genomic_DNA"/>
</dbReference>
<evidence type="ECO:0000256" key="2">
    <source>
        <dbReference type="ARBA" id="ARBA00023315"/>
    </source>
</evidence>
<dbReference type="PANTHER" id="PTHR43877:SF5">
    <property type="entry name" value="BLL8307 PROTEIN"/>
    <property type="match status" value="1"/>
</dbReference>
<evidence type="ECO:0000313" key="4">
    <source>
        <dbReference type="EMBL" id="GMA29150.1"/>
    </source>
</evidence>
<dbReference type="Pfam" id="PF00583">
    <property type="entry name" value="Acetyltransf_1"/>
    <property type="match status" value="1"/>
</dbReference>
<dbReference type="PANTHER" id="PTHR43877">
    <property type="entry name" value="AMINOALKYLPHOSPHONATE N-ACETYLTRANSFERASE-RELATED-RELATED"/>
    <property type="match status" value="1"/>
</dbReference>
<dbReference type="InterPro" id="IPR000182">
    <property type="entry name" value="GNAT_dom"/>
</dbReference>
<sequence>MRIEAGDLDAPDVQDLIREHLDDMFATSPPESVHALSDEGLRHPDVVFFTARDDDGALLGCGAIKALGHDAAELKTMRTVRAARGRGVGAAMLGHLLQVARERGVASVHLETGSMEYFAAARRLYARHGFAETGPFGDYAPDPLSTFMALRLSAA</sequence>
<comment type="caution">
    <text evidence="4">The sequence shown here is derived from an EMBL/GenBank/DDBJ whole genome shotgun (WGS) entry which is preliminary data.</text>
</comment>
<dbReference type="Gene3D" id="3.40.630.30">
    <property type="match status" value="1"/>
</dbReference>
<dbReference type="Proteomes" id="UP001157160">
    <property type="component" value="Unassembled WGS sequence"/>
</dbReference>
<evidence type="ECO:0000259" key="3">
    <source>
        <dbReference type="PROSITE" id="PS51186"/>
    </source>
</evidence>
<dbReference type="InterPro" id="IPR016181">
    <property type="entry name" value="Acyl_CoA_acyltransferase"/>
</dbReference>
<keyword evidence="1" id="KW-0808">Transferase</keyword>
<reference evidence="4 5" key="1">
    <citation type="journal article" date="2014" name="Int. J. Syst. Evol. Microbiol.">
        <title>Complete genome sequence of Corynebacterium casei LMG S-19264T (=DSM 44701T), isolated from a smear-ripened cheese.</title>
        <authorList>
            <consortium name="US DOE Joint Genome Institute (JGI-PGF)"/>
            <person name="Walter F."/>
            <person name="Albersmeier A."/>
            <person name="Kalinowski J."/>
            <person name="Ruckert C."/>
        </authorList>
    </citation>
    <scope>NUCLEOTIDE SEQUENCE [LARGE SCALE GENOMIC DNA]</scope>
    <source>
        <strain evidence="4 5">NBRC 112289</strain>
    </source>
</reference>
<dbReference type="CDD" id="cd04301">
    <property type="entry name" value="NAT_SF"/>
    <property type="match status" value="1"/>
</dbReference>
<dbReference type="InterPro" id="IPR050832">
    <property type="entry name" value="Bact_Acetyltransf"/>
</dbReference>
<dbReference type="PROSITE" id="PS51186">
    <property type="entry name" value="GNAT"/>
    <property type="match status" value="1"/>
</dbReference>
<gene>
    <name evidence="4" type="ORF">GCM10025874_24030</name>
</gene>
<dbReference type="SUPFAM" id="SSF55729">
    <property type="entry name" value="Acyl-CoA N-acyltransferases (Nat)"/>
    <property type="match status" value="1"/>
</dbReference>
<accession>A0AA37UMT0</accession>
<evidence type="ECO:0000313" key="5">
    <source>
        <dbReference type="Proteomes" id="UP001157160"/>
    </source>
</evidence>
<dbReference type="AlphaFoldDB" id="A0AA37UMT0"/>
<evidence type="ECO:0000256" key="1">
    <source>
        <dbReference type="ARBA" id="ARBA00022679"/>
    </source>
</evidence>
<proteinExistence type="predicted"/>
<organism evidence="4 5">
    <name type="scientific">Arenivirga flava</name>
    <dbReference type="NCBI Taxonomy" id="1930060"/>
    <lineage>
        <taxon>Bacteria</taxon>
        <taxon>Bacillati</taxon>
        <taxon>Actinomycetota</taxon>
        <taxon>Actinomycetes</taxon>
        <taxon>Micrococcales</taxon>
        <taxon>Microbacteriaceae</taxon>
        <taxon>Arenivirga</taxon>
    </lineage>
</organism>